<dbReference type="AlphaFoldDB" id="A0A173LL47"/>
<feature type="domain" description="Ribosomal RNA small subunit methyltransferase E PUA-like" evidence="14">
    <location>
        <begin position="21"/>
        <end position="66"/>
    </location>
</feature>
<reference evidence="15 16" key="1">
    <citation type="submission" date="2016-06" db="EMBL/GenBank/DDBJ databases">
        <title>Complete genome sequence of a saline-alkali tolerant type strain Dietzia timorensis ID05-A0528T.</title>
        <authorList>
            <person name="Wu X."/>
        </authorList>
    </citation>
    <scope>NUCLEOTIDE SEQUENCE [LARGE SCALE GENOMIC DNA]</scope>
    <source>
        <strain evidence="15 16">ID05-A0528</strain>
    </source>
</reference>
<dbReference type="PIRSF" id="PIRSF015601">
    <property type="entry name" value="MTase_slr0722"/>
    <property type="match status" value="1"/>
</dbReference>
<dbReference type="OrthoDB" id="9808126at2"/>
<keyword evidence="8 12" id="KW-0808">Transferase</keyword>
<proteinExistence type="inferred from homology"/>
<comment type="catalytic activity">
    <reaction evidence="11 12">
        <text>uridine(1498) in 16S rRNA + S-adenosyl-L-methionine = N(3)-methyluridine(1498) in 16S rRNA + S-adenosyl-L-homocysteine + H(+)</text>
        <dbReference type="Rhea" id="RHEA:42920"/>
        <dbReference type="Rhea" id="RHEA-COMP:10283"/>
        <dbReference type="Rhea" id="RHEA-COMP:10284"/>
        <dbReference type="ChEBI" id="CHEBI:15378"/>
        <dbReference type="ChEBI" id="CHEBI:57856"/>
        <dbReference type="ChEBI" id="CHEBI:59789"/>
        <dbReference type="ChEBI" id="CHEBI:65315"/>
        <dbReference type="ChEBI" id="CHEBI:74502"/>
        <dbReference type="EC" id="2.1.1.193"/>
    </reaction>
</comment>
<dbReference type="Gene3D" id="2.40.240.20">
    <property type="entry name" value="Hypothetical PUA domain-like, domain 1"/>
    <property type="match status" value="1"/>
</dbReference>
<gene>
    <name evidence="15" type="ORF">BJL86_1252</name>
</gene>
<evidence type="ECO:0000313" key="16">
    <source>
        <dbReference type="Proteomes" id="UP000186104"/>
    </source>
</evidence>
<evidence type="ECO:0000259" key="14">
    <source>
        <dbReference type="Pfam" id="PF20260"/>
    </source>
</evidence>
<evidence type="ECO:0000256" key="7">
    <source>
        <dbReference type="ARBA" id="ARBA00022603"/>
    </source>
</evidence>
<dbReference type="STRING" id="499555.BJL86_1252"/>
<dbReference type="SUPFAM" id="SSF75217">
    <property type="entry name" value="alpha/beta knot"/>
    <property type="match status" value="1"/>
</dbReference>
<dbReference type="NCBIfam" id="TIGR00046">
    <property type="entry name" value="RsmE family RNA methyltransferase"/>
    <property type="match status" value="1"/>
</dbReference>
<keyword evidence="6 12" id="KW-0698">rRNA processing</keyword>
<dbReference type="InterPro" id="IPR046886">
    <property type="entry name" value="RsmE_MTase_dom"/>
</dbReference>
<comment type="similarity">
    <text evidence="2 12">Belongs to the RNA methyltransferase RsmE family.</text>
</comment>
<sequence>MSASLLLSEDIPDDGGRLVISGPEGKHGAAALRLKPGEGILVGDGAGVLAECEVLSAGAGEVEVVVRRRTEHAPPVPAVTIVQALPKSERSELAVDLATEAGADEIVPWQADRCISRWTGAKGKAEKGRQKWQNAARAAAKQARRAFEPPIGELVDTKALTAMVADWSNASSAVIVLHEEESRAFTELVTATVGEGIERIVLVVGPEGGVAEQEIAALREAGAIPALLGPEVLRTSTAAAVALGAIGALTARWPSPRG</sequence>
<dbReference type="Pfam" id="PF20260">
    <property type="entry name" value="PUA_4"/>
    <property type="match status" value="1"/>
</dbReference>
<dbReference type="GO" id="GO:0070475">
    <property type="term" value="P:rRNA base methylation"/>
    <property type="evidence" value="ECO:0007669"/>
    <property type="project" value="TreeGrafter"/>
</dbReference>
<keyword evidence="16" id="KW-1185">Reference proteome</keyword>
<dbReference type="CDD" id="cd18084">
    <property type="entry name" value="RsmE-like"/>
    <property type="match status" value="1"/>
</dbReference>
<evidence type="ECO:0000313" key="15">
    <source>
        <dbReference type="EMBL" id="ANI92037.1"/>
    </source>
</evidence>
<evidence type="ECO:0000256" key="8">
    <source>
        <dbReference type="ARBA" id="ARBA00022679"/>
    </source>
</evidence>
<dbReference type="InterPro" id="IPR046887">
    <property type="entry name" value="RsmE_PUA-like"/>
</dbReference>
<dbReference type="SUPFAM" id="SSF88697">
    <property type="entry name" value="PUA domain-like"/>
    <property type="match status" value="1"/>
</dbReference>
<dbReference type="InterPro" id="IPR006700">
    <property type="entry name" value="RsmE"/>
</dbReference>
<evidence type="ECO:0000256" key="9">
    <source>
        <dbReference type="ARBA" id="ARBA00022691"/>
    </source>
</evidence>
<dbReference type="PANTHER" id="PTHR30027">
    <property type="entry name" value="RIBOSOMAL RNA SMALL SUBUNIT METHYLTRANSFERASE E"/>
    <property type="match status" value="1"/>
</dbReference>
<evidence type="ECO:0000256" key="11">
    <source>
        <dbReference type="ARBA" id="ARBA00047944"/>
    </source>
</evidence>
<evidence type="ECO:0000256" key="4">
    <source>
        <dbReference type="ARBA" id="ARBA00013673"/>
    </source>
</evidence>
<accession>A0A173LL47</accession>
<comment type="subcellular location">
    <subcellularLocation>
        <location evidence="1 12">Cytoplasm</location>
    </subcellularLocation>
</comment>
<keyword evidence="5 12" id="KW-0963">Cytoplasm</keyword>
<evidence type="ECO:0000256" key="3">
    <source>
        <dbReference type="ARBA" id="ARBA00012328"/>
    </source>
</evidence>
<evidence type="ECO:0000256" key="1">
    <source>
        <dbReference type="ARBA" id="ARBA00004496"/>
    </source>
</evidence>
<evidence type="ECO:0000256" key="10">
    <source>
        <dbReference type="ARBA" id="ARBA00025699"/>
    </source>
</evidence>
<protein>
    <recommendedName>
        <fullName evidence="4 12">Ribosomal RNA small subunit methyltransferase E</fullName>
        <ecNumber evidence="3 12">2.1.1.193</ecNumber>
    </recommendedName>
</protein>
<dbReference type="InterPro" id="IPR029026">
    <property type="entry name" value="tRNA_m1G_MTases_N"/>
</dbReference>
<dbReference type="NCBIfam" id="NF008693">
    <property type="entry name" value="PRK11713.2-3"/>
    <property type="match status" value="1"/>
</dbReference>
<name>A0A173LL47_9ACTN</name>
<keyword evidence="9 12" id="KW-0949">S-adenosyl-L-methionine</keyword>
<dbReference type="EC" id="2.1.1.193" evidence="3 12"/>
<evidence type="ECO:0000256" key="6">
    <source>
        <dbReference type="ARBA" id="ARBA00022552"/>
    </source>
</evidence>
<dbReference type="KEGG" id="dtm:BJL86_1252"/>
<organism evidence="15 16">
    <name type="scientific">Dietzia timorensis</name>
    <dbReference type="NCBI Taxonomy" id="499555"/>
    <lineage>
        <taxon>Bacteria</taxon>
        <taxon>Bacillati</taxon>
        <taxon>Actinomycetota</taxon>
        <taxon>Actinomycetes</taxon>
        <taxon>Mycobacteriales</taxon>
        <taxon>Dietziaceae</taxon>
        <taxon>Dietzia</taxon>
    </lineage>
</organism>
<dbReference type="Proteomes" id="UP000186104">
    <property type="component" value="Chromosome"/>
</dbReference>
<feature type="domain" description="Ribosomal RNA small subunit methyltransferase E methyltransferase" evidence="13">
    <location>
        <begin position="76"/>
        <end position="246"/>
    </location>
</feature>
<dbReference type="RefSeq" id="WP_067471908.1">
    <property type="nucleotide sequence ID" value="NZ_CP015961.1"/>
</dbReference>
<dbReference type="Pfam" id="PF04452">
    <property type="entry name" value="Methyltrans_RNA"/>
    <property type="match status" value="1"/>
</dbReference>
<evidence type="ECO:0000256" key="2">
    <source>
        <dbReference type="ARBA" id="ARBA00005528"/>
    </source>
</evidence>
<evidence type="ECO:0000256" key="12">
    <source>
        <dbReference type="PIRNR" id="PIRNR015601"/>
    </source>
</evidence>
<evidence type="ECO:0000259" key="13">
    <source>
        <dbReference type="Pfam" id="PF04452"/>
    </source>
</evidence>
<dbReference type="PANTHER" id="PTHR30027:SF3">
    <property type="entry name" value="16S RRNA (URACIL(1498)-N(3))-METHYLTRANSFERASE"/>
    <property type="match status" value="1"/>
</dbReference>
<dbReference type="EMBL" id="CP015961">
    <property type="protein sequence ID" value="ANI92037.1"/>
    <property type="molecule type" value="Genomic_DNA"/>
</dbReference>
<evidence type="ECO:0000256" key="5">
    <source>
        <dbReference type="ARBA" id="ARBA00022490"/>
    </source>
</evidence>
<keyword evidence="7 12" id="KW-0489">Methyltransferase</keyword>
<dbReference type="GO" id="GO:0070042">
    <property type="term" value="F:rRNA (uridine-N3-)-methyltransferase activity"/>
    <property type="evidence" value="ECO:0007669"/>
    <property type="project" value="TreeGrafter"/>
</dbReference>
<dbReference type="InterPro" id="IPR029028">
    <property type="entry name" value="Alpha/beta_knot_MTases"/>
</dbReference>
<dbReference type="Gene3D" id="3.40.1280.10">
    <property type="match status" value="1"/>
</dbReference>
<comment type="function">
    <text evidence="10 12">Specifically methylates the N3 position of the uracil ring of uridine 1498 (m3U1498) in 16S rRNA. Acts on the fully assembled 30S ribosomal subunit.</text>
</comment>
<dbReference type="GO" id="GO:0005737">
    <property type="term" value="C:cytoplasm"/>
    <property type="evidence" value="ECO:0007669"/>
    <property type="project" value="UniProtKB-SubCell"/>
</dbReference>
<dbReference type="InterPro" id="IPR015947">
    <property type="entry name" value="PUA-like_sf"/>
</dbReference>